<proteinExistence type="predicted"/>
<name>A0AAN1XWV0_UNVUL</name>
<feature type="chain" id="PRO_5042934377" evidence="1">
    <location>
        <begin position="20"/>
        <end position="286"/>
    </location>
</feature>
<organism evidence="2 3">
    <name type="scientific">Vulcanimicrobium alpinum</name>
    <dbReference type="NCBI Taxonomy" id="3016050"/>
    <lineage>
        <taxon>Bacteria</taxon>
        <taxon>Bacillati</taxon>
        <taxon>Vulcanimicrobiota</taxon>
        <taxon>Vulcanimicrobiia</taxon>
        <taxon>Vulcanimicrobiales</taxon>
        <taxon>Vulcanimicrobiaceae</taxon>
        <taxon>Vulcanimicrobium</taxon>
    </lineage>
</organism>
<protein>
    <submittedName>
        <fullName evidence="2">Uncharacterized protein</fullName>
    </submittedName>
</protein>
<sequence>MIRTIVAAALVALPSAALAQTAPSPAASPSASPAANDICSSGLNAVVSRPTQTTSACVVKPNRILIETGYQTQTADVSGGGSYTYQSVPNATIRIGTAMRNVELQVLPPSAIRSAGLTVTSDVGAGVKWQAVSTPTFAFGVDTILTAPTGTDPARSPNALGSANAATYVYNAQVQGSLGKIFGYSAGVGLQYLASAGARYISTVPSLGMSASLPNGFAVVVEGFHATNGEGPATPGHTWFDAALEKVVGNAQFDLNFGVSDRITPAPGVPSVQRRYAGFGISYLIP</sequence>
<evidence type="ECO:0000313" key="2">
    <source>
        <dbReference type="EMBL" id="BDE06875.1"/>
    </source>
</evidence>
<dbReference type="RefSeq" id="WP_317994510.1">
    <property type="nucleotide sequence ID" value="NZ_AP025523.1"/>
</dbReference>
<keyword evidence="1" id="KW-0732">Signal</keyword>
<dbReference type="KEGG" id="vab:WPS_21510"/>
<dbReference type="AlphaFoldDB" id="A0AAN1XWV0"/>
<evidence type="ECO:0000313" key="3">
    <source>
        <dbReference type="Proteomes" id="UP001317532"/>
    </source>
</evidence>
<keyword evidence="3" id="KW-1185">Reference proteome</keyword>
<accession>A0AAN1XWV0</accession>
<dbReference type="Proteomes" id="UP001317532">
    <property type="component" value="Chromosome"/>
</dbReference>
<evidence type="ECO:0000256" key="1">
    <source>
        <dbReference type="SAM" id="SignalP"/>
    </source>
</evidence>
<reference evidence="2 3" key="1">
    <citation type="journal article" date="2022" name="ISME Commun">
        <title>Vulcanimicrobium alpinus gen. nov. sp. nov., the first cultivated representative of the candidate phylum 'Eremiobacterota', is a metabolically versatile aerobic anoxygenic phototroph.</title>
        <authorList>
            <person name="Yabe S."/>
            <person name="Muto K."/>
            <person name="Abe K."/>
            <person name="Yokota A."/>
            <person name="Staudigel H."/>
            <person name="Tebo B.M."/>
        </authorList>
    </citation>
    <scope>NUCLEOTIDE SEQUENCE [LARGE SCALE GENOMIC DNA]</scope>
    <source>
        <strain evidence="2 3">WC8-2</strain>
    </source>
</reference>
<gene>
    <name evidence="2" type="ORF">WPS_21510</name>
</gene>
<feature type="signal peptide" evidence="1">
    <location>
        <begin position="1"/>
        <end position="19"/>
    </location>
</feature>
<dbReference type="EMBL" id="AP025523">
    <property type="protein sequence ID" value="BDE06875.1"/>
    <property type="molecule type" value="Genomic_DNA"/>
</dbReference>